<dbReference type="NCBIfam" id="NF006940">
    <property type="entry name" value="PRK09422.1"/>
    <property type="match status" value="1"/>
</dbReference>
<name>G2KUJ5_FRUST</name>
<sequence>MISRYNELVRKTINSFIKKRRFIMVKAAVVRPNSDGYVDIKDVTLRPIRSNEALVKVEYCGLCHTDLHVASGDFGEVPGRIIGHEGVGRVTQIGENVTNLKIGDRVSIAWFYSADGTCKYCVTGNETLCRNVKNAGYTVDGAMAEECIVDAKYAVKVPEGLDPVEATSLTCAGVTTYGALKIGDTKPGEWTQIVGAGGLGNLGVQLAHNVFGAKVVVTDGDPKKLEAAKENGADLVVNRHDADATEQVIKGTNGGVHDSIVTAVSAQAFTNAVNALEPNGTLVAVALPKGDMALNIDKTVLDGIKVAGSLVGTRQDLRETFDFGAQGKVKPIVRTEKLENINKVIDEMKAGKIVGRVVFDFTGDKD</sequence>
<protein>
    <recommendedName>
        <fullName evidence="4">Alcohol dehydrogenase</fullName>
        <ecNumber evidence="3">1.1.1.1</ecNumber>
    </recommendedName>
</protein>
<comment type="cofactor">
    <cofactor evidence="1 11">
        <name>Zn(2+)</name>
        <dbReference type="ChEBI" id="CHEBI:29105"/>
    </cofactor>
</comment>
<dbReference type="GO" id="GO:0004022">
    <property type="term" value="F:alcohol dehydrogenase (NAD+) activity"/>
    <property type="evidence" value="ECO:0007669"/>
    <property type="project" value="UniProtKB-EC"/>
</dbReference>
<keyword evidence="8" id="KW-0520">NAD</keyword>
<keyword evidence="5 11" id="KW-0479">Metal-binding</keyword>
<dbReference type="FunFam" id="3.40.50.720:FF:000039">
    <property type="entry name" value="Alcohol dehydrogenase AdhP"/>
    <property type="match status" value="1"/>
</dbReference>
<dbReference type="SMART" id="SM00829">
    <property type="entry name" value="PKS_ER"/>
    <property type="match status" value="1"/>
</dbReference>
<evidence type="ECO:0000256" key="5">
    <source>
        <dbReference type="ARBA" id="ARBA00022723"/>
    </source>
</evidence>
<proteinExistence type="inferred from homology"/>
<dbReference type="SUPFAM" id="SSF51735">
    <property type="entry name" value="NAD(P)-binding Rossmann-fold domains"/>
    <property type="match status" value="1"/>
</dbReference>
<evidence type="ECO:0000313" key="13">
    <source>
        <dbReference type="EMBL" id="AEN99593.1"/>
    </source>
</evidence>
<dbReference type="PANTHER" id="PTHR42940:SF8">
    <property type="entry name" value="VACUOLAR PROTEIN SORTING-ASSOCIATED PROTEIN 11"/>
    <property type="match status" value="1"/>
</dbReference>
<evidence type="ECO:0000256" key="8">
    <source>
        <dbReference type="ARBA" id="ARBA00023027"/>
    </source>
</evidence>
<dbReference type="InterPro" id="IPR020843">
    <property type="entry name" value="ER"/>
</dbReference>
<dbReference type="Pfam" id="PF08240">
    <property type="entry name" value="ADH_N"/>
    <property type="match status" value="1"/>
</dbReference>
<accession>G2KUJ5</accession>
<evidence type="ECO:0000256" key="11">
    <source>
        <dbReference type="RuleBase" id="RU361277"/>
    </source>
</evidence>
<dbReference type="PROSITE" id="PS00059">
    <property type="entry name" value="ADH_ZINC"/>
    <property type="match status" value="1"/>
</dbReference>
<dbReference type="InterPro" id="IPR013149">
    <property type="entry name" value="ADH-like_C"/>
</dbReference>
<keyword evidence="6 11" id="KW-0862">Zinc</keyword>
<dbReference type="GO" id="GO:0008270">
    <property type="term" value="F:zinc ion binding"/>
    <property type="evidence" value="ECO:0007669"/>
    <property type="project" value="InterPro"/>
</dbReference>
<evidence type="ECO:0000259" key="12">
    <source>
        <dbReference type="SMART" id="SM00829"/>
    </source>
</evidence>
<reference evidence="13 14" key="1">
    <citation type="journal article" date="2011" name="Microb. Cell Fact.">
        <title>Genomic analysis reveals Lactobacillus sanfranciscensis as stable element in traditional sourdoughs.</title>
        <authorList>
            <person name="Vogel R.F."/>
            <person name="Pavlovic M."/>
            <person name="Ehrmann M.A."/>
            <person name="Wiezer A."/>
            <person name="Liesegang H."/>
            <person name="Offschanka S."/>
            <person name="Voget S."/>
            <person name="Angelov A."/>
            <person name="Bocker G."/>
            <person name="Liebl W."/>
        </authorList>
    </citation>
    <scope>NUCLEOTIDE SEQUENCE [LARGE SCALE GENOMIC DNA]</scope>
    <source>
        <strain evidence="13 14">TMW 1.1304</strain>
    </source>
</reference>
<dbReference type="Gene3D" id="3.40.50.720">
    <property type="entry name" value="NAD(P)-binding Rossmann-like Domain"/>
    <property type="match status" value="1"/>
</dbReference>
<comment type="catalytic activity">
    <reaction evidence="10">
        <text>a primary alcohol + NAD(+) = an aldehyde + NADH + H(+)</text>
        <dbReference type="Rhea" id="RHEA:10736"/>
        <dbReference type="ChEBI" id="CHEBI:15378"/>
        <dbReference type="ChEBI" id="CHEBI:15734"/>
        <dbReference type="ChEBI" id="CHEBI:17478"/>
        <dbReference type="ChEBI" id="CHEBI:57540"/>
        <dbReference type="ChEBI" id="CHEBI:57945"/>
        <dbReference type="EC" id="1.1.1.1"/>
    </reaction>
</comment>
<dbReference type="InterPro" id="IPR036291">
    <property type="entry name" value="NAD(P)-bd_dom_sf"/>
</dbReference>
<dbReference type="EC" id="1.1.1.1" evidence="3"/>
<dbReference type="PANTHER" id="PTHR42940">
    <property type="entry name" value="ALCOHOL DEHYDROGENASE 1-RELATED"/>
    <property type="match status" value="1"/>
</dbReference>
<evidence type="ECO:0000256" key="10">
    <source>
        <dbReference type="ARBA" id="ARBA00049243"/>
    </source>
</evidence>
<evidence type="ECO:0000256" key="1">
    <source>
        <dbReference type="ARBA" id="ARBA00001947"/>
    </source>
</evidence>
<dbReference type="STRING" id="714313.LSA_12190"/>
<dbReference type="AlphaFoldDB" id="G2KUJ5"/>
<comment type="similarity">
    <text evidence="2 11">Belongs to the zinc-containing alcohol dehydrogenase family.</text>
</comment>
<dbReference type="InterPro" id="IPR013154">
    <property type="entry name" value="ADH-like_N"/>
</dbReference>
<keyword evidence="14" id="KW-1185">Reference proteome</keyword>
<organism evidence="13 14">
    <name type="scientific">Fructilactobacillus sanfranciscensis (strain TMW 1.1304)</name>
    <name type="common">Lactobacillus sanfranciscensis</name>
    <dbReference type="NCBI Taxonomy" id="714313"/>
    <lineage>
        <taxon>Bacteria</taxon>
        <taxon>Bacillati</taxon>
        <taxon>Bacillota</taxon>
        <taxon>Bacilli</taxon>
        <taxon>Lactobacillales</taxon>
        <taxon>Lactobacillaceae</taxon>
        <taxon>Fructilactobacillus</taxon>
    </lineage>
</organism>
<comment type="catalytic activity">
    <reaction evidence="9">
        <text>a secondary alcohol + NAD(+) = a ketone + NADH + H(+)</text>
        <dbReference type="Rhea" id="RHEA:10740"/>
        <dbReference type="ChEBI" id="CHEBI:15378"/>
        <dbReference type="ChEBI" id="CHEBI:17087"/>
        <dbReference type="ChEBI" id="CHEBI:35681"/>
        <dbReference type="ChEBI" id="CHEBI:57540"/>
        <dbReference type="ChEBI" id="CHEBI:57945"/>
        <dbReference type="EC" id="1.1.1.1"/>
    </reaction>
</comment>
<evidence type="ECO:0000256" key="3">
    <source>
        <dbReference type="ARBA" id="ARBA00013190"/>
    </source>
</evidence>
<dbReference type="Pfam" id="PF00107">
    <property type="entry name" value="ADH_zinc_N"/>
    <property type="match status" value="1"/>
</dbReference>
<dbReference type="eggNOG" id="COG1064">
    <property type="taxonomic scope" value="Bacteria"/>
</dbReference>
<dbReference type="InterPro" id="IPR011032">
    <property type="entry name" value="GroES-like_sf"/>
</dbReference>
<gene>
    <name evidence="13" type="primary">adhA</name>
    <name evidence="13" type="ordered locus">LSA_12190</name>
</gene>
<dbReference type="Gene3D" id="3.90.180.10">
    <property type="entry name" value="Medium-chain alcohol dehydrogenases, catalytic domain"/>
    <property type="match status" value="1"/>
</dbReference>
<dbReference type="CDD" id="cd08297">
    <property type="entry name" value="CAD3"/>
    <property type="match status" value="1"/>
</dbReference>
<keyword evidence="7 13" id="KW-0560">Oxidoreductase</keyword>
<dbReference type="EMBL" id="CP002461">
    <property type="protein sequence ID" value="AEN99593.1"/>
    <property type="molecule type" value="Genomic_DNA"/>
</dbReference>
<evidence type="ECO:0000313" key="14">
    <source>
        <dbReference type="Proteomes" id="UP000001285"/>
    </source>
</evidence>
<evidence type="ECO:0000256" key="7">
    <source>
        <dbReference type="ARBA" id="ARBA00023002"/>
    </source>
</evidence>
<dbReference type="Proteomes" id="UP000001285">
    <property type="component" value="Chromosome"/>
</dbReference>
<dbReference type="InterPro" id="IPR002328">
    <property type="entry name" value="ADH_Zn_CS"/>
</dbReference>
<dbReference type="HOGENOM" id="CLU_026673_20_1_9"/>
<feature type="domain" description="Enoyl reductase (ER)" evidence="12">
    <location>
        <begin position="38"/>
        <end position="359"/>
    </location>
</feature>
<evidence type="ECO:0000256" key="9">
    <source>
        <dbReference type="ARBA" id="ARBA00049164"/>
    </source>
</evidence>
<evidence type="ECO:0000256" key="4">
    <source>
        <dbReference type="ARBA" id="ARBA00016352"/>
    </source>
</evidence>
<evidence type="ECO:0000256" key="2">
    <source>
        <dbReference type="ARBA" id="ARBA00008072"/>
    </source>
</evidence>
<evidence type="ECO:0000256" key="6">
    <source>
        <dbReference type="ARBA" id="ARBA00022833"/>
    </source>
</evidence>
<dbReference type="SUPFAM" id="SSF50129">
    <property type="entry name" value="GroES-like"/>
    <property type="match status" value="1"/>
</dbReference>
<dbReference type="KEGG" id="lsn:LSA_12190"/>